<reference evidence="1 2" key="1">
    <citation type="submission" date="2012-06" db="EMBL/GenBank/DDBJ databases">
        <title>Finished chromosome of genome of Cylindrospermum stagnale PCC 7417.</title>
        <authorList>
            <consortium name="US DOE Joint Genome Institute"/>
            <person name="Gugger M."/>
            <person name="Coursin T."/>
            <person name="Rippka R."/>
            <person name="Tandeau De Marsac N."/>
            <person name="Huntemann M."/>
            <person name="Wei C.-L."/>
            <person name="Han J."/>
            <person name="Detter J.C."/>
            <person name="Han C."/>
            <person name="Tapia R."/>
            <person name="Chen A."/>
            <person name="Kyrpides N."/>
            <person name="Mavromatis K."/>
            <person name="Markowitz V."/>
            <person name="Szeto E."/>
            <person name="Ivanova N."/>
            <person name="Pagani I."/>
            <person name="Pati A."/>
            <person name="Goodwin L."/>
            <person name="Nordberg H.P."/>
            <person name="Cantor M.N."/>
            <person name="Hua S.X."/>
            <person name="Woyke T."/>
            <person name="Kerfeld C.A."/>
        </authorList>
    </citation>
    <scope>NUCLEOTIDE SEQUENCE [LARGE SCALE GENOMIC DNA]</scope>
    <source>
        <strain evidence="1 2">PCC 7417</strain>
    </source>
</reference>
<name>K9WZ32_9NOST</name>
<gene>
    <name evidence="1" type="ORF">Cylst_2576</name>
</gene>
<dbReference type="KEGG" id="csg:Cylst_2576"/>
<dbReference type="AlphaFoldDB" id="K9WZ32"/>
<dbReference type="RefSeq" id="WP_015208036.1">
    <property type="nucleotide sequence ID" value="NC_019757.1"/>
</dbReference>
<dbReference type="Proteomes" id="UP000010475">
    <property type="component" value="Chromosome"/>
</dbReference>
<protein>
    <submittedName>
        <fullName evidence="1">Uncharacterized protein</fullName>
    </submittedName>
</protein>
<dbReference type="HOGENOM" id="CLU_1072496_0_0_3"/>
<dbReference type="OrthoDB" id="514665at2"/>
<dbReference type="EMBL" id="CP003642">
    <property type="protein sequence ID" value="AFZ24782.1"/>
    <property type="molecule type" value="Genomic_DNA"/>
</dbReference>
<keyword evidence="2" id="KW-1185">Reference proteome</keyword>
<evidence type="ECO:0000313" key="2">
    <source>
        <dbReference type="Proteomes" id="UP000010475"/>
    </source>
</evidence>
<sequence>MAVATIYRTSVSSSITQTLIYDAIKSSLISSGLIFVSEYTASGTKHCVFSKTAGTGTYATVYYRFYVTTALAITHQLFTAWNIATNTGSNGSGDTHSTIFASGSDIAIIAFNGGTEYSLVGVLQGSTFQLLGVLIPENSFDVWTLNRAPKACINQTSTGSAWSLTAINIFSNTNLTADPVGNSLLSAFCTEFNTYAPEKGVKLRSNTGQGCWLWTSSNFAAVPGNSIPRLSIFQEPGTGKNFMMLGTGNGALAIEVANA</sequence>
<proteinExistence type="predicted"/>
<dbReference type="STRING" id="56107.Cylst_2576"/>
<organism evidence="1 2">
    <name type="scientific">Cylindrospermum stagnale PCC 7417</name>
    <dbReference type="NCBI Taxonomy" id="56107"/>
    <lineage>
        <taxon>Bacteria</taxon>
        <taxon>Bacillati</taxon>
        <taxon>Cyanobacteriota</taxon>
        <taxon>Cyanophyceae</taxon>
        <taxon>Nostocales</taxon>
        <taxon>Nostocaceae</taxon>
        <taxon>Cylindrospermum</taxon>
    </lineage>
</organism>
<accession>K9WZ32</accession>
<dbReference type="eggNOG" id="ENOG5030QE5">
    <property type="taxonomic scope" value="Bacteria"/>
</dbReference>
<evidence type="ECO:0000313" key="1">
    <source>
        <dbReference type="EMBL" id="AFZ24782.1"/>
    </source>
</evidence>